<dbReference type="InterPro" id="IPR000847">
    <property type="entry name" value="LysR_HTH_N"/>
</dbReference>
<accession>A0ABY5HLI1</accession>
<dbReference type="Proteomes" id="UP001058461">
    <property type="component" value="Chromosome"/>
</dbReference>
<reference evidence="6" key="1">
    <citation type="submission" date="2021-04" db="EMBL/GenBank/DDBJ databases">
        <title>Oceanospirillales bacteria with DddD are important DMSP degraders in coastal seawater.</title>
        <authorList>
            <person name="Liu J."/>
        </authorList>
    </citation>
    <scope>NUCLEOTIDE SEQUENCE</scope>
    <source>
        <strain evidence="6">D13-1</strain>
    </source>
</reference>
<dbReference type="InterPro" id="IPR036388">
    <property type="entry name" value="WH-like_DNA-bd_sf"/>
</dbReference>
<comment type="similarity">
    <text evidence="1">Belongs to the LysR transcriptional regulatory family.</text>
</comment>
<evidence type="ECO:0000313" key="6">
    <source>
        <dbReference type="EMBL" id="UTW12667.1"/>
    </source>
</evidence>
<evidence type="ECO:0000256" key="4">
    <source>
        <dbReference type="ARBA" id="ARBA00023163"/>
    </source>
</evidence>
<evidence type="ECO:0000256" key="1">
    <source>
        <dbReference type="ARBA" id="ARBA00009437"/>
    </source>
</evidence>
<evidence type="ECO:0000259" key="5">
    <source>
        <dbReference type="PROSITE" id="PS50931"/>
    </source>
</evidence>
<dbReference type="PANTHER" id="PTHR30537">
    <property type="entry name" value="HTH-TYPE TRANSCRIPTIONAL REGULATOR"/>
    <property type="match status" value="1"/>
</dbReference>
<dbReference type="CDD" id="cd08471">
    <property type="entry name" value="PBP2_CrgA_like_2"/>
    <property type="match status" value="1"/>
</dbReference>
<dbReference type="InterPro" id="IPR058163">
    <property type="entry name" value="LysR-type_TF_proteobact-type"/>
</dbReference>
<dbReference type="PROSITE" id="PS50931">
    <property type="entry name" value="HTH_LYSR"/>
    <property type="match status" value="1"/>
</dbReference>
<keyword evidence="7" id="KW-1185">Reference proteome</keyword>
<dbReference type="Gene3D" id="1.10.10.10">
    <property type="entry name" value="Winged helix-like DNA-binding domain superfamily/Winged helix DNA-binding domain"/>
    <property type="match status" value="1"/>
</dbReference>
<name>A0ABY5HLI1_9GAMM</name>
<dbReference type="Pfam" id="PF00126">
    <property type="entry name" value="HTH_1"/>
    <property type="match status" value="1"/>
</dbReference>
<dbReference type="PANTHER" id="PTHR30537:SF5">
    <property type="entry name" value="HTH-TYPE TRANSCRIPTIONAL ACTIVATOR TTDR-RELATED"/>
    <property type="match status" value="1"/>
</dbReference>
<dbReference type="Gene3D" id="3.40.190.290">
    <property type="match status" value="1"/>
</dbReference>
<evidence type="ECO:0000256" key="2">
    <source>
        <dbReference type="ARBA" id="ARBA00023015"/>
    </source>
</evidence>
<organism evidence="6 7">
    <name type="scientific">Marinobacterium rhizophilum</name>
    <dbReference type="NCBI Taxonomy" id="420402"/>
    <lineage>
        <taxon>Bacteria</taxon>
        <taxon>Pseudomonadati</taxon>
        <taxon>Pseudomonadota</taxon>
        <taxon>Gammaproteobacteria</taxon>
        <taxon>Oceanospirillales</taxon>
        <taxon>Oceanospirillaceae</taxon>
        <taxon>Marinobacterium</taxon>
    </lineage>
</organism>
<sequence length="303" mass="33006">MDQFHLMSVFVAVADEQGFAAGARKLGLSPPAVTRAVAALEKKLGVRLLQRTTRLVRPTDAGLRYLEDARRILNEVEAAGDAAAGINAEPRGHLSVTAPALFGRIFVLPTLVEYLELYPQTRMSSLFLDRVVNMMEEGVDVGVRIGELPDSSLRALRVGSVRLMLCAAPAYLARHGTPQSVAALRDHSIVASSAGSSHSATDWRFETNKGSQNIRVQPRLRVTTNDAAIEAARQGLGITRVLSYQVAPQLESGTLQALLTDCEPPPRPIHIVHREDRYSSAKVRTLVDLLARRLRAQPALNPD</sequence>
<keyword evidence="3" id="KW-0238">DNA-binding</keyword>
<keyword evidence="4" id="KW-0804">Transcription</keyword>
<feature type="domain" description="HTH lysR-type" evidence="5">
    <location>
        <begin position="1"/>
        <end position="59"/>
    </location>
</feature>
<dbReference type="PRINTS" id="PR00039">
    <property type="entry name" value="HTHLYSR"/>
</dbReference>
<dbReference type="SUPFAM" id="SSF53850">
    <property type="entry name" value="Periplasmic binding protein-like II"/>
    <property type="match status" value="1"/>
</dbReference>
<dbReference type="EMBL" id="CP073347">
    <property type="protein sequence ID" value="UTW12667.1"/>
    <property type="molecule type" value="Genomic_DNA"/>
</dbReference>
<keyword evidence="2" id="KW-0805">Transcription regulation</keyword>
<dbReference type="InterPro" id="IPR036390">
    <property type="entry name" value="WH_DNA-bd_sf"/>
</dbReference>
<proteinExistence type="inferred from homology"/>
<evidence type="ECO:0000256" key="3">
    <source>
        <dbReference type="ARBA" id="ARBA00023125"/>
    </source>
</evidence>
<dbReference type="SUPFAM" id="SSF46785">
    <property type="entry name" value="Winged helix' DNA-binding domain"/>
    <property type="match status" value="1"/>
</dbReference>
<protein>
    <submittedName>
        <fullName evidence="6">LysR family transcriptional regulator</fullName>
    </submittedName>
</protein>
<gene>
    <name evidence="6" type="ORF">KDW95_03010</name>
</gene>
<dbReference type="RefSeq" id="WP_255854779.1">
    <property type="nucleotide sequence ID" value="NZ_CP073347.1"/>
</dbReference>
<dbReference type="InterPro" id="IPR005119">
    <property type="entry name" value="LysR_subst-bd"/>
</dbReference>
<dbReference type="Pfam" id="PF03466">
    <property type="entry name" value="LysR_substrate"/>
    <property type="match status" value="1"/>
</dbReference>
<evidence type="ECO:0000313" key="7">
    <source>
        <dbReference type="Proteomes" id="UP001058461"/>
    </source>
</evidence>